<organism evidence="5 6">
    <name type="scientific">Elysia crispata</name>
    <name type="common">lettuce slug</name>
    <dbReference type="NCBI Taxonomy" id="231223"/>
    <lineage>
        <taxon>Eukaryota</taxon>
        <taxon>Metazoa</taxon>
        <taxon>Spiralia</taxon>
        <taxon>Lophotrochozoa</taxon>
        <taxon>Mollusca</taxon>
        <taxon>Gastropoda</taxon>
        <taxon>Heterobranchia</taxon>
        <taxon>Euthyneura</taxon>
        <taxon>Panpulmonata</taxon>
        <taxon>Sacoglossa</taxon>
        <taxon>Placobranchoidea</taxon>
        <taxon>Plakobranchidae</taxon>
        <taxon>Elysia</taxon>
    </lineage>
</organism>
<dbReference type="Proteomes" id="UP001283361">
    <property type="component" value="Unassembled WGS sequence"/>
</dbReference>
<dbReference type="Pfam" id="PF00431">
    <property type="entry name" value="CUB"/>
    <property type="match status" value="1"/>
</dbReference>
<dbReference type="GO" id="GO:0005615">
    <property type="term" value="C:extracellular space"/>
    <property type="evidence" value="ECO:0007669"/>
    <property type="project" value="TreeGrafter"/>
</dbReference>
<evidence type="ECO:0000313" key="5">
    <source>
        <dbReference type="EMBL" id="KAK3774933.1"/>
    </source>
</evidence>
<sequence>MARWVFIWSWSALILICSVRSQCTKSLTVEVNRTEQTLLSPNYPGPYPRPSSCTWNLRASSDSDIIVLRYRYFNIYNSIFCYLDIFSVTDGYNGWLPEIMSLCGSFSSNKLFRTTRPTAILSFSAATNGGQGEGFNISVWTEDRGQWWKKRHQKNFDVIKNFAKEIKCKP</sequence>
<comment type="caution">
    <text evidence="5">The sequence shown here is derived from an EMBL/GenBank/DDBJ whole genome shotgun (WGS) entry which is preliminary data.</text>
</comment>
<proteinExistence type="predicted"/>
<gene>
    <name evidence="5" type="ORF">RRG08_028591</name>
</gene>
<dbReference type="AlphaFoldDB" id="A0AAE0ZT99"/>
<protein>
    <recommendedName>
        <fullName evidence="4">CUB domain-containing protein</fullName>
    </recommendedName>
</protein>
<dbReference type="SUPFAM" id="SSF49854">
    <property type="entry name" value="Spermadhesin, CUB domain"/>
    <property type="match status" value="1"/>
</dbReference>
<feature type="chain" id="PRO_5042065599" description="CUB domain-containing protein" evidence="3">
    <location>
        <begin position="22"/>
        <end position="170"/>
    </location>
</feature>
<dbReference type="CDD" id="cd00041">
    <property type="entry name" value="CUB"/>
    <property type="match status" value="1"/>
</dbReference>
<evidence type="ECO:0000256" key="3">
    <source>
        <dbReference type="SAM" id="SignalP"/>
    </source>
</evidence>
<keyword evidence="1" id="KW-1015">Disulfide bond</keyword>
<feature type="signal peptide" evidence="3">
    <location>
        <begin position="1"/>
        <end position="21"/>
    </location>
</feature>
<dbReference type="PANTHER" id="PTHR24255">
    <property type="entry name" value="COMPLEMENT COMPONENT 1, S SUBCOMPONENT-RELATED"/>
    <property type="match status" value="1"/>
</dbReference>
<name>A0AAE0ZT99_9GAST</name>
<evidence type="ECO:0000256" key="1">
    <source>
        <dbReference type="ARBA" id="ARBA00023157"/>
    </source>
</evidence>
<keyword evidence="3" id="KW-0732">Signal</keyword>
<accession>A0AAE0ZT99</accession>
<keyword evidence="6" id="KW-1185">Reference proteome</keyword>
<reference evidence="5" key="1">
    <citation type="journal article" date="2023" name="G3 (Bethesda)">
        <title>A reference genome for the long-term kleptoplast-retaining sea slug Elysia crispata morphotype clarki.</title>
        <authorList>
            <person name="Eastman K.E."/>
            <person name="Pendleton A.L."/>
            <person name="Shaikh M.A."/>
            <person name="Suttiyut T."/>
            <person name="Ogas R."/>
            <person name="Tomko P."/>
            <person name="Gavelis G."/>
            <person name="Widhalm J.R."/>
            <person name="Wisecaver J.H."/>
        </authorList>
    </citation>
    <scope>NUCLEOTIDE SEQUENCE</scope>
    <source>
        <strain evidence="5">ECLA1</strain>
    </source>
</reference>
<dbReference type="PANTHER" id="PTHR24255:SF31">
    <property type="entry name" value="CUBILIN-LIKE PROTEIN"/>
    <property type="match status" value="1"/>
</dbReference>
<dbReference type="InterPro" id="IPR000859">
    <property type="entry name" value="CUB_dom"/>
</dbReference>
<dbReference type="SMART" id="SM00042">
    <property type="entry name" value="CUB"/>
    <property type="match status" value="1"/>
</dbReference>
<comment type="caution">
    <text evidence="2">Lacks conserved residue(s) required for the propagation of feature annotation.</text>
</comment>
<dbReference type="PROSITE" id="PS01180">
    <property type="entry name" value="CUB"/>
    <property type="match status" value="1"/>
</dbReference>
<dbReference type="Gene3D" id="2.60.120.290">
    <property type="entry name" value="Spermadhesin, CUB domain"/>
    <property type="match status" value="1"/>
</dbReference>
<feature type="domain" description="CUB" evidence="4">
    <location>
        <begin position="23"/>
        <end position="142"/>
    </location>
</feature>
<evidence type="ECO:0000259" key="4">
    <source>
        <dbReference type="PROSITE" id="PS01180"/>
    </source>
</evidence>
<dbReference type="InterPro" id="IPR035914">
    <property type="entry name" value="Sperma_CUB_dom_sf"/>
</dbReference>
<evidence type="ECO:0000313" key="6">
    <source>
        <dbReference type="Proteomes" id="UP001283361"/>
    </source>
</evidence>
<evidence type="ECO:0000256" key="2">
    <source>
        <dbReference type="PROSITE-ProRule" id="PRU00059"/>
    </source>
</evidence>
<dbReference type="EMBL" id="JAWDGP010003375">
    <property type="protein sequence ID" value="KAK3774933.1"/>
    <property type="molecule type" value="Genomic_DNA"/>
</dbReference>
<dbReference type="GO" id="GO:0004252">
    <property type="term" value="F:serine-type endopeptidase activity"/>
    <property type="evidence" value="ECO:0007669"/>
    <property type="project" value="TreeGrafter"/>
</dbReference>